<gene>
    <name evidence="2" type="ORF">C7387_1197</name>
    <name evidence="3" type="ORF">NCTC11967_01042</name>
</gene>
<keyword evidence="1" id="KW-0472">Membrane</keyword>
<evidence type="ECO:0000313" key="5">
    <source>
        <dbReference type="Proteomes" id="UP000267341"/>
    </source>
</evidence>
<dbReference type="Proteomes" id="UP000267341">
    <property type="component" value="Unassembled WGS sequence"/>
</dbReference>
<evidence type="ECO:0000313" key="4">
    <source>
        <dbReference type="Proteomes" id="UP000251313"/>
    </source>
</evidence>
<name>A0AB38FSQ7_9ENTR</name>
<keyword evidence="1" id="KW-0812">Transmembrane</keyword>
<feature type="transmembrane region" description="Helical" evidence="1">
    <location>
        <begin position="12"/>
        <end position="33"/>
    </location>
</feature>
<protein>
    <submittedName>
        <fullName evidence="3">Uncharacterized protein</fullName>
    </submittedName>
</protein>
<dbReference type="AlphaFoldDB" id="A0AB38FSQ7"/>
<comment type="caution">
    <text evidence="3">The sequence shown here is derived from an EMBL/GenBank/DDBJ whole genome shotgun (WGS) entry which is preliminary data.</text>
</comment>
<sequence length="34" mass="4074">MERREQRVETVITLVLFISLVATAWDLSLMRWLP</sequence>
<organism evidence="3 4">
    <name type="scientific">Yokenella regensburgei</name>
    <dbReference type="NCBI Taxonomy" id="158877"/>
    <lineage>
        <taxon>Bacteria</taxon>
        <taxon>Pseudomonadati</taxon>
        <taxon>Pseudomonadota</taxon>
        <taxon>Gammaproteobacteria</taxon>
        <taxon>Enterobacterales</taxon>
        <taxon>Enterobacteriaceae</taxon>
        <taxon>Yokenella</taxon>
    </lineage>
</organism>
<keyword evidence="5" id="KW-1185">Reference proteome</keyword>
<evidence type="ECO:0000256" key="1">
    <source>
        <dbReference type="SAM" id="Phobius"/>
    </source>
</evidence>
<reference evidence="2 5" key="2">
    <citation type="submission" date="2018-10" db="EMBL/GenBank/DDBJ databases">
        <title>Genomic Encyclopedia of Type Strains, Phase IV (KMG-IV): sequencing the most valuable type-strain genomes for metagenomic binning, comparative biology and taxonomic classification.</title>
        <authorList>
            <person name="Goeker M."/>
        </authorList>
    </citation>
    <scope>NUCLEOTIDE SEQUENCE [LARGE SCALE GENOMIC DNA]</scope>
    <source>
        <strain evidence="2 5">DSM 5079</strain>
    </source>
</reference>
<dbReference type="Proteomes" id="UP000251313">
    <property type="component" value="Unassembled WGS sequence"/>
</dbReference>
<proteinExistence type="predicted"/>
<evidence type="ECO:0000313" key="2">
    <source>
        <dbReference type="EMBL" id="RKR64499.1"/>
    </source>
</evidence>
<reference evidence="3 4" key="1">
    <citation type="submission" date="2018-06" db="EMBL/GenBank/DDBJ databases">
        <authorList>
            <consortium name="Pathogen Informatics"/>
            <person name="Doyle S."/>
        </authorList>
    </citation>
    <scope>NUCLEOTIDE SEQUENCE [LARGE SCALE GENOMIC DNA]</scope>
    <source>
        <strain evidence="3 4">NCTC11967</strain>
    </source>
</reference>
<keyword evidence="1" id="KW-1133">Transmembrane helix</keyword>
<accession>A0AB38FSQ7</accession>
<evidence type="ECO:0000313" key="3">
    <source>
        <dbReference type="EMBL" id="SQA61024.1"/>
    </source>
</evidence>
<dbReference type="EMBL" id="RBIZ01000003">
    <property type="protein sequence ID" value="RKR64499.1"/>
    <property type="molecule type" value="Genomic_DNA"/>
</dbReference>
<dbReference type="EMBL" id="UAVL01000001">
    <property type="protein sequence ID" value="SQA61024.1"/>
    <property type="molecule type" value="Genomic_DNA"/>
</dbReference>